<dbReference type="Proteomes" id="UP001227268">
    <property type="component" value="Unassembled WGS sequence"/>
</dbReference>
<evidence type="ECO:0000313" key="1">
    <source>
        <dbReference type="EMBL" id="KAJ9094995.1"/>
    </source>
</evidence>
<proteinExistence type="predicted"/>
<evidence type="ECO:0000313" key="2">
    <source>
        <dbReference type="Proteomes" id="UP001227268"/>
    </source>
</evidence>
<sequence length="544" mass="59846">MDSPVPVEGSSQSGSRKRDLSGLSVEEEGSAAKRPHVEKETLDQDRTIQNTIELDPERIVESLLHGKPVVDFRGTTCDVWIAVARKLFARARPDLCQAIWKHVTTTEEDLTYSAAKDCLEYFCSTEQWEMAIKVTESIKNVLKKQRDLALHPRCDRPADEPAIRDSLQPRQDPALRPISQYPPPARHNDAQRVSVASSIQDGQCDSASQHRRDVEMSSSTSGPSVLGEAVDDPDQPSSIKRLLSTGCARFPAIPLPFGPPGLDTSTNNQRFPNTVPNASSPSWYNYREERSSVHPGVARFRKVMLDPKRHSDAYAMAAALNSSRSMETQDSGRIRDQSFQSAGTIIKDDAKSRDESIESIEEDAPEWSTSAVMRCEQPAANGESATPDIVNQDGARVEVVIPPSEADKAERPTTRSMVTSPLQSKQEIMDVKQERSSIAASRALRDSVGRFLPLSPKTPVSGRSLRKSVRAASAAPSPSRSKNKLSQHKSVEADTNGRKAQQSSAQPGQQVPTSEQGLLERLADLISAENERRAQQLERHSSTE</sequence>
<organism evidence="1 2">
    <name type="scientific">Naganishia friedmannii</name>
    <dbReference type="NCBI Taxonomy" id="89922"/>
    <lineage>
        <taxon>Eukaryota</taxon>
        <taxon>Fungi</taxon>
        <taxon>Dikarya</taxon>
        <taxon>Basidiomycota</taxon>
        <taxon>Agaricomycotina</taxon>
        <taxon>Tremellomycetes</taxon>
        <taxon>Filobasidiales</taxon>
        <taxon>Filobasidiaceae</taxon>
        <taxon>Naganishia</taxon>
    </lineage>
</organism>
<name>A0ACC2V7V6_9TREE</name>
<dbReference type="EMBL" id="JASBWT010000023">
    <property type="protein sequence ID" value="KAJ9094995.1"/>
    <property type="molecule type" value="Genomic_DNA"/>
</dbReference>
<gene>
    <name evidence="1" type="ORF">QFC21_005788</name>
</gene>
<reference evidence="1" key="1">
    <citation type="submission" date="2023-04" db="EMBL/GenBank/DDBJ databases">
        <title>Draft Genome sequencing of Naganishia species isolated from polar environments using Oxford Nanopore Technology.</title>
        <authorList>
            <person name="Leo P."/>
            <person name="Venkateswaran K."/>
        </authorList>
    </citation>
    <scope>NUCLEOTIDE SEQUENCE</scope>
    <source>
        <strain evidence="1">MNA-CCFEE 5423</strain>
    </source>
</reference>
<protein>
    <submittedName>
        <fullName evidence="1">Uncharacterized protein</fullName>
    </submittedName>
</protein>
<accession>A0ACC2V7V6</accession>
<comment type="caution">
    <text evidence="1">The sequence shown here is derived from an EMBL/GenBank/DDBJ whole genome shotgun (WGS) entry which is preliminary data.</text>
</comment>
<keyword evidence="2" id="KW-1185">Reference proteome</keyword>